<evidence type="ECO:0000256" key="1">
    <source>
        <dbReference type="SAM" id="MobiDB-lite"/>
    </source>
</evidence>
<dbReference type="Proteomes" id="UP000030752">
    <property type="component" value="Unassembled WGS sequence"/>
</dbReference>
<sequence length="71" mass="7887">MALKAWKMSNNYCPTCHQRLRRCDSPAQHATEPGVEHFSFRNDRKGGESSVANRDGSLEADRLIVPAGDEA</sequence>
<keyword evidence="3" id="KW-1185">Reference proteome</keyword>
<dbReference type="HOGENOM" id="CLU_2739945_0_0_1"/>
<organism evidence="2 3">
    <name type="scientific">Cyphellophora europaea (strain CBS 101466)</name>
    <name type="common">Phialophora europaea</name>
    <dbReference type="NCBI Taxonomy" id="1220924"/>
    <lineage>
        <taxon>Eukaryota</taxon>
        <taxon>Fungi</taxon>
        <taxon>Dikarya</taxon>
        <taxon>Ascomycota</taxon>
        <taxon>Pezizomycotina</taxon>
        <taxon>Eurotiomycetes</taxon>
        <taxon>Chaetothyriomycetidae</taxon>
        <taxon>Chaetothyriales</taxon>
        <taxon>Cyphellophoraceae</taxon>
        <taxon>Cyphellophora</taxon>
    </lineage>
</organism>
<dbReference type="AlphaFoldDB" id="W2RTM2"/>
<feature type="region of interest" description="Disordered" evidence="1">
    <location>
        <begin position="34"/>
        <end position="71"/>
    </location>
</feature>
<dbReference type="RefSeq" id="XP_008717844.1">
    <property type="nucleotide sequence ID" value="XM_008719622.1"/>
</dbReference>
<evidence type="ECO:0000313" key="2">
    <source>
        <dbReference type="EMBL" id="ETN39059.1"/>
    </source>
</evidence>
<name>W2RTM2_CYPE1</name>
<protein>
    <submittedName>
        <fullName evidence="2">Uncharacterized protein</fullName>
    </submittedName>
</protein>
<dbReference type="InParanoid" id="W2RTM2"/>
<evidence type="ECO:0000313" key="3">
    <source>
        <dbReference type="Proteomes" id="UP000030752"/>
    </source>
</evidence>
<accession>W2RTM2</accession>
<reference evidence="2 3" key="1">
    <citation type="submission" date="2013-03" db="EMBL/GenBank/DDBJ databases">
        <title>The Genome Sequence of Phialophora europaea CBS 101466.</title>
        <authorList>
            <consortium name="The Broad Institute Genomics Platform"/>
            <person name="Cuomo C."/>
            <person name="de Hoog S."/>
            <person name="Gorbushina A."/>
            <person name="Walker B."/>
            <person name="Young S.K."/>
            <person name="Zeng Q."/>
            <person name="Gargeya S."/>
            <person name="Fitzgerald M."/>
            <person name="Haas B."/>
            <person name="Abouelleil A."/>
            <person name="Allen A.W."/>
            <person name="Alvarado L."/>
            <person name="Arachchi H.M."/>
            <person name="Berlin A.M."/>
            <person name="Chapman S.B."/>
            <person name="Gainer-Dewar J."/>
            <person name="Goldberg J."/>
            <person name="Griggs A."/>
            <person name="Gujja S."/>
            <person name="Hansen M."/>
            <person name="Howarth C."/>
            <person name="Imamovic A."/>
            <person name="Ireland A."/>
            <person name="Larimer J."/>
            <person name="McCowan C."/>
            <person name="Murphy C."/>
            <person name="Pearson M."/>
            <person name="Poon T.W."/>
            <person name="Priest M."/>
            <person name="Roberts A."/>
            <person name="Saif S."/>
            <person name="Shea T."/>
            <person name="Sisk P."/>
            <person name="Sykes S."/>
            <person name="Wortman J."/>
            <person name="Nusbaum C."/>
            <person name="Birren B."/>
        </authorList>
    </citation>
    <scope>NUCLEOTIDE SEQUENCE [LARGE SCALE GENOMIC DNA]</scope>
    <source>
        <strain evidence="2 3">CBS 101466</strain>
    </source>
</reference>
<dbReference type="EMBL" id="KB822721">
    <property type="protein sequence ID" value="ETN39059.1"/>
    <property type="molecule type" value="Genomic_DNA"/>
</dbReference>
<proteinExistence type="predicted"/>
<dbReference type="GeneID" id="19972620"/>
<feature type="compositionally biased region" description="Basic and acidic residues" evidence="1">
    <location>
        <begin position="34"/>
        <end position="47"/>
    </location>
</feature>
<gene>
    <name evidence="2" type="ORF">HMPREF1541_05281</name>
</gene>
<dbReference type="VEuPathDB" id="FungiDB:HMPREF1541_05281"/>